<protein>
    <submittedName>
        <fullName evidence="2">Glycine cleavage system protein R</fullName>
    </submittedName>
</protein>
<evidence type="ECO:0000313" key="3">
    <source>
        <dbReference type="Proteomes" id="UP001597237"/>
    </source>
</evidence>
<dbReference type="RefSeq" id="WP_377283808.1">
    <property type="nucleotide sequence ID" value="NZ_JBHRSI010000009.1"/>
</dbReference>
<dbReference type="Proteomes" id="UP001597237">
    <property type="component" value="Unassembled WGS sequence"/>
</dbReference>
<keyword evidence="3" id="KW-1185">Reference proteome</keyword>
<evidence type="ECO:0000259" key="1">
    <source>
        <dbReference type="PROSITE" id="PS51671"/>
    </source>
</evidence>
<dbReference type="PIRSF" id="PIRSF028103">
    <property type="entry name" value="GcvR"/>
    <property type="match status" value="1"/>
</dbReference>
<dbReference type="PANTHER" id="PTHR34875">
    <property type="entry name" value="UPF0237 PROTEIN MJ1558"/>
    <property type="match status" value="1"/>
</dbReference>
<comment type="caution">
    <text evidence="2">The sequence shown here is derived from an EMBL/GenBank/DDBJ whole genome shotgun (WGS) entry which is preliminary data.</text>
</comment>
<name>A0ABW4N4T5_9CAUL</name>
<accession>A0ABW4N4T5</accession>
<gene>
    <name evidence="2" type="ORF">ACFSC0_12605</name>
</gene>
<dbReference type="InterPro" id="IPR002912">
    <property type="entry name" value="ACT_dom"/>
</dbReference>
<dbReference type="SUPFAM" id="SSF55021">
    <property type="entry name" value="ACT-like"/>
    <property type="match status" value="2"/>
</dbReference>
<reference evidence="3" key="1">
    <citation type="journal article" date="2019" name="Int. J. Syst. Evol. Microbiol.">
        <title>The Global Catalogue of Microorganisms (GCM) 10K type strain sequencing project: providing services to taxonomists for standard genome sequencing and annotation.</title>
        <authorList>
            <consortium name="The Broad Institute Genomics Platform"/>
            <consortium name="The Broad Institute Genome Sequencing Center for Infectious Disease"/>
            <person name="Wu L."/>
            <person name="Ma J."/>
        </authorList>
    </citation>
    <scope>NUCLEOTIDE SEQUENCE [LARGE SCALE GENOMIC DNA]</scope>
    <source>
        <strain evidence="3">DFY28</strain>
    </source>
</reference>
<dbReference type="CDD" id="cd04869">
    <property type="entry name" value="ACT_GcvR_2"/>
    <property type="match status" value="1"/>
</dbReference>
<dbReference type="InterPro" id="IPR045865">
    <property type="entry name" value="ACT-like_dom_sf"/>
</dbReference>
<dbReference type="Gene3D" id="3.30.70.260">
    <property type="match status" value="2"/>
</dbReference>
<dbReference type="InterPro" id="IPR016867">
    <property type="entry name" value="GcvR"/>
</dbReference>
<dbReference type="EMBL" id="JBHUEY010000001">
    <property type="protein sequence ID" value="MFD1784240.1"/>
    <property type="molecule type" value="Genomic_DNA"/>
</dbReference>
<dbReference type="InterPro" id="IPR050990">
    <property type="entry name" value="UPF0237/GcvR_regulator"/>
</dbReference>
<evidence type="ECO:0000313" key="2">
    <source>
        <dbReference type="EMBL" id="MFD1784240.1"/>
    </source>
</evidence>
<dbReference type="Pfam" id="PF13740">
    <property type="entry name" value="ACT_6"/>
    <property type="match status" value="1"/>
</dbReference>
<organism evidence="2 3">
    <name type="scientific">Phenylobacterium terrae</name>
    <dbReference type="NCBI Taxonomy" id="2665495"/>
    <lineage>
        <taxon>Bacteria</taxon>
        <taxon>Pseudomonadati</taxon>
        <taxon>Pseudomonadota</taxon>
        <taxon>Alphaproteobacteria</taxon>
        <taxon>Caulobacterales</taxon>
        <taxon>Caulobacteraceae</taxon>
        <taxon>Phenylobacterium</taxon>
    </lineage>
</organism>
<dbReference type="PANTHER" id="PTHR34875:SF6">
    <property type="entry name" value="UPF0237 PROTEIN MJ1558"/>
    <property type="match status" value="1"/>
</dbReference>
<sequence length="175" mass="17926">MASVVLSVIGSDRPGLTEALAGAVLSAGGNWLESHLSRLGGLYVGSVLVALDPDKVAALEAAVRAVDAQGLEVRVAPAGEEAAAAQGEALQFSLVGQDRPGIVRQVTAVLAGLEVNIETFETRISAEPHSGGALFHMDARLRLPPGLRAAEVETALEAISAEIMVDSSLTPAQGR</sequence>
<dbReference type="PROSITE" id="PS51671">
    <property type="entry name" value="ACT"/>
    <property type="match status" value="1"/>
</dbReference>
<proteinExistence type="predicted"/>
<feature type="domain" description="ACT" evidence="1">
    <location>
        <begin position="91"/>
        <end position="166"/>
    </location>
</feature>